<dbReference type="OrthoDB" id="3945418at2759"/>
<feature type="compositionally biased region" description="Pro residues" evidence="1">
    <location>
        <begin position="48"/>
        <end position="64"/>
    </location>
</feature>
<dbReference type="EMBL" id="MIKG01000002">
    <property type="protein sequence ID" value="RAO66042.1"/>
    <property type="molecule type" value="Genomic_DNA"/>
</dbReference>
<reference evidence="2 3" key="1">
    <citation type="journal article" date="2017" name="Biotechnol. Biofuels">
        <title>Differential beta-glucosidase expression as a function of carbon source availability in Talaromyces amestolkiae: a genomic and proteomic approach.</title>
        <authorList>
            <person name="de Eugenio L.I."/>
            <person name="Mendez-Liter J.A."/>
            <person name="Nieto-Dominguez M."/>
            <person name="Alonso L."/>
            <person name="Gil-Munoz J."/>
            <person name="Barriuso J."/>
            <person name="Prieto A."/>
            <person name="Martinez M.J."/>
        </authorList>
    </citation>
    <scope>NUCLEOTIDE SEQUENCE [LARGE SCALE GENOMIC DNA]</scope>
    <source>
        <strain evidence="2 3">CIB</strain>
    </source>
</reference>
<feature type="region of interest" description="Disordered" evidence="1">
    <location>
        <begin position="1"/>
        <end position="22"/>
    </location>
</feature>
<organism evidence="2 3">
    <name type="scientific">Talaromyces amestolkiae</name>
    <dbReference type="NCBI Taxonomy" id="1196081"/>
    <lineage>
        <taxon>Eukaryota</taxon>
        <taxon>Fungi</taxon>
        <taxon>Dikarya</taxon>
        <taxon>Ascomycota</taxon>
        <taxon>Pezizomycotina</taxon>
        <taxon>Eurotiomycetes</taxon>
        <taxon>Eurotiomycetidae</taxon>
        <taxon>Eurotiales</taxon>
        <taxon>Trichocomaceae</taxon>
        <taxon>Talaromyces</taxon>
        <taxon>Talaromyces sect. Talaromyces</taxon>
    </lineage>
</organism>
<gene>
    <name evidence="2" type="ORF">BHQ10_002054</name>
</gene>
<comment type="caution">
    <text evidence="2">The sequence shown here is derived from an EMBL/GenBank/DDBJ whole genome shotgun (WGS) entry which is preliminary data.</text>
</comment>
<protein>
    <submittedName>
        <fullName evidence="2">Uncharacterized protein</fullName>
    </submittedName>
</protein>
<accession>A0A364KR60</accession>
<evidence type="ECO:0000313" key="3">
    <source>
        <dbReference type="Proteomes" id="UP000249363"/>
    </source>
</evidence>
<name>A0A364KR60_TALAM</name>
<proteinExistence type="predicted"/>
<keyword evidence="3" id="KW-1185">Reference proteome</keyword>
<dbReference type="RefSeq" id="XP_040730559.1">
    <property type="nucleotide sequence ID" value="XM_040874158.1"/>
</dbReference>
<sequence length="101" mass="11014">MDTASLTDDHGFSEATGSTNFGVTLEWPDSEAILQSIVSSDWNTFPLPPGTLPMTPPPPMPPPLQLQHAGAAPTTETIISRRNEDPEQLSPEMVFKKRSRV</sequence>
<dbReference type="Proteomes" id="UP000249363">
    <property type="component" value="Unassembled WGS sequence"/>
</dbReference>
<dbReference type="AlphaFoldDB" id="A0A364KR60"/>
<dbReference type="GeneID" id="63791271"/>
<feature type="region of interest" description="Disordered" evidence="1">
    <location>
        <begin position="48"/>
        <end position="101"/>
    </location>
</feature>
<evidence type="ECO:0000313" key="2">
    <source>
        <dbReference type="EMBL" id="RAO66042.1"/>
    </source>
</evidence>
<evidence type="ECO:0000256" key="1">
    <source>
        <dbReference type="SAM" id="MobiDB-lite"/>
    </source>
</evidence>